<evidence type="ECO:0000259" key="1">
    <source>
        <dbReference type="SMART" id="SM00470"/>
    </source>
</evidence>
<dbReference type="STRING" id="195913.SAMN04488004_12038"/>
<dbReference type="GO" id="GO:0007059">
    <property type="term" value="P:chromosome segregation"/>
    <property type="evidence" value="ECO:0007669"/>
    <property type="project" value="TreeGrafter"/>
</dbReference>
<dbReference type="SUPFAM" id="SSF110849">
    <property type="entry name" value="ParB/Sulfiredoxin"/>
    <property type="match status" value="1"/>
</dbReference>
<dbReference type="InterPro" id="IPR003115">
    <property type="entry name" value="ParB_N"/>
</dbReference>
<organism evidence="2 3">
    <name type="scientific">Loktanella salsilacus</name>
    <dbReference type="NCBI Taxonomy" id="195913"/>
    <lineage>
        <taxon>Bacteria</taxon>
        <taxon>Pseudomonadati</taxon>
        <taxon>Pseudomonadota</taxon>
        <taxon>Alphaproteobacteria</taxon>
        <taxon>Rhodobacterales</taxon>
        <taxon>Roseobacteraceae</taxon>
        <taxon>Loktanella</taxon>
    </lineage>
</organism>
<sequence length="274" mass="31244">MNSNINALPKPKQTTVKLEKITTNPKVFQPRQDGINHGHVSNLRATLKRGDALDPISVRKQHDGLFVVLDGHHSLEAYRQAMWQRSVPVLVYACTEEEGKRVAIRENSKHRLQMADEDRSDWAWELTCEQRRLSKAEVSRICNRSTSTVGRMRPVRDKLEAAGWCDLPKTWKEAQRACRDVDEGEFDEDRAAQWREDAIAKIKEQISGPIGPYAQWKADVVLEAVWEILGDNRFRGGLEYHGFHEVDIDEFDGTVTLLDGLKGEVPDDDDEPFG</sequence>
<dbReference type="Pfam" id="PF02195">
    <property type="entry name" value="ParB_N"/>
    <property type="match status" value="1"/>
</dbReference>
<dbReference type="Proteomes" id="UP000199550">
    <property type="component" value="Unassembled WGS sequence"/>
</dbReference>
<dbReference type="PANTHER" id="PTHR33375:SF1">
    <property type="entry name" value="CHROMOSOME-PARTITIONING PROTEIN PARB-RELATED"/>
    <property type="match status" value="1"/>
</dbReference>
<dbReference type="EMBL" id="FOTF01000020">
    <property type="protein sequence ID" value="SFL46280.1"/>
    <property type="molecule type" value="Genomic_DNA"/>
</dbReference>
<name>A0A1I4HWN5_9RHOB</name>
<feature type="domain" description="ParB-like N-terminal" evidence="1">
    <location>
        <begin position="14"/>
        <end position="108"/>
    </location>
</feature>
<dbReference type="PANTHER" id="PTHR33375">
    <property type="entry name" value="CHROMOSOME-PARTITIONING PROTEIN PARB-RELATED"/>
    <property type="match status" value="1"/>
</dbReference>
<evidence type="ECO:0000313" key="3">
    <source>
        <dbReference type="Proteomes" id="UP000199550"/>
    </source>
</evidence>
<keyword evidence="3" id="KW-1185">Reference proteome</keyword>
<protein>
    <submittedName>
        <fullName evidence="2">ParB-like nuclease domain-containing protein</fullName>
    </submittedName>
</protein>
<dbReference type="SMART" id="SM00470">
    <property type="entry name" value="ParB"/>
    <property type="match status" value="1"/>
</dbReference>
<dbReference type="GO" id="GO:0005694">
    <property type="term" value="C:chromosome"/>
    <property type="evidence" value="ECO:0007669"/>
    <property type="project" value="TreeGrafter"/>
</dbReference>
<dbReference type="RefSeq" id="WP_175499379.1">
    <property type="nucleotide sequence ID" value="NZ_FOTF01000020.1"/>
</dbReference>
<proteinExistence type="predicted"/>
<evidence type="ECO:0000313" key="2">
    <source>
        <dbReference type="EMBL" id="SFL46280.1"/>
    </source>
</evidence>
<gene>
    <name evidence="2" type="ORF">SAMN04488004_12038</name>
</gene>
<dbReference type="InterPro" id="IPR050336">
    <property type="entry name" value="Chromosome_partition/occlusion"/>
</dbReference>
<dbReference type="Gene3D" id="3.90.1530.10">
    <property type="entry name" value="Conserved hypothetical protein from pyrococcus furiosus pfu- 392566-001, ParB domain"/>
    <property type="match status" value="1"/>
</dbReference>
<reference evidence="2 3" key="1">
    <citation type="submission" date="2016-10" db="EMBL/GenBank/DDBJ databases">
        <authorList>
            <person name="de Groot N.N."/>
        </authorList>
    </citation>
    <scope>NUCLEOTIDE SEQUENCE [LARGE SCALE GENOMIC DNA]</scope>
    <source>
        <strain evidence="2 3">DSM 16199</strain>
    </source>
</reference>
<dbReference type="AlphaFoldDB" id="A0A1I4HWN5"/>
<accession>A0A1I4HWN5</accession>
<dbReference type="InterPro" id="IPR036086">
    <property type="entry name" value="ParB/Sulfiredoxin_sf"/>
</dbReference>